<dbReference type="InterPro" id="IPR041698">
    <property type="entry name" value="Methyltransf_25"/>
</dbReference>
<dbReference type="SUPFAM" id="SSF53335">
    <property type="entry name" value="S-adenosyl-L-methionine-dependent methyltransferases"/>
    <property type="match status" value="1"/>
</dbReference>
<dbReference type="CDD" id="cd02440">
    <property type="entry name" value="AdoMet_MTases"/>
    <property type="match status" value="1"/>
</dbReference>
<dbReference type="PANTHER" id="PTHR43591:SF100">
    <property type="entry name" value="SAM BINDING MOTIF CONTAINING PROTEIN (AFU_ORTHOLOGUE AFUA_4G12760)"/>
    <property type="match status" value="1"/>
</dbReference>
<dbReference type="Pfam" id="PF13649">
    <property type="entry name" value="Methyltransf_25"/>
    <property type="match status" value="1"/>
</dbReference>
<feature type="domain" description="Methyltransferase" evidence="2">
    <location>
        <begin position="147"/>
        <end position="246"/>
    </location>
</feature>
<proteinExistence type="predicted"/>
<dbReference type="EMBL" id="ML996696">
    <property type="protein sequence ID" value="KAF2400092.1"/>
    <property type="molecule type" value="Genomic_DNA"/>
</dbReference>
<sequence>MLQMSDWMVYRNRGGPDTRYSSRSQSIDETRPPVHQWTHLRSSRSRPKSTDSSHHVSSLSASMDIARGNAASVSNSSTSSVNNTDKDDAVNPLVLRHGRRYLRDLSYPLPCDLPELHRQNLHTLLATEVFGKALCSPFVKKRPPKNVLEIGCGTGFWSSLCHDYLTDLGVLNVSFTGLDIVRLAPDLEKQGINWKFVQHDIRRLPLPFDDEEFDLVLLKDLSLVVHSGAATERLLDDAIRVLRHDGVVEIWETDHIIRSLQPYPPTAASLIKRPEEQARALETGTFIVSPATPFSKAQNKYLGDFNTWIQEACDRRKLSPVPCANVQPMLIQETDSLCDIGFRRVAIPFGEMKWERHDPKRRRAAAAEKGKGKSLAEPDDSVLSEEQASLRTTALLVVVQLIESLEPVLKEVSSKNQEEWQRWWAWMMADLFEQGGAEMGDCLELGAYWARKI</sequence>
<evidence type="ECO:0000256" key="1">
    <source>
        <dbReference type="SAM" id="MobiDB-lite"/>
    </source>
</evidence>
<evidence type="ECO:0000313" key="4">
    <source>
        <dbReference type="Proteomes" id="UP000799640"/>
    </source>
</evidence>
<evidence type="ECO:0000313" key="3">
    <source>
        <dbReference type="EMBL" id="KAF2400092.1"/>
    </source>
</evidence>
<dbReference type="AlphaFoldDB" id="A0A6G1HVQ8"/>
<dbReference type="Proteomes" id="UP000799640">
    <property type="component" value="Unassembled WGS sequence"/>
</dbReference>
<feature type="compositionally biased region" description="Low complexity" evidence="1">
    <location>
        <begin position="69"/>
        <end position="83"/>
    </location>
</feature>
<feature type="region of interest" description="Disordered" evidence="1">
    <location>
        <begin position="12"/>
        <end position="61"/>
    </location>
</feature>
<organism evidence="3 4">
    <name type="scientific">Trichodelitschia bisporula</name>
    <dbReference type="NCBI Taxonomy" id="703511"/>
    <lineage>
        <taxon>Eukaryota</taxon>
        <taxon>Fungi</taxon>
        <taxon>Dikarya</taxon>
        <taxon>Ascomycota</taxon>
        <taxon>Pezizomycotina</taxon>
        <taxon>Dothideomycetes</taxon>
        <taxon>Dothideomycetes incertae sedis</taxon>
        <taxon>Phaeotrichales</taxon>
        <taxon>Phaeotrichaceae</taxon>
        <taxon>Trichodelitschia</taxon>
    </lineage>
</organism>
<keyword evidence="4" id="KW-1185">Reference proteome</keyword>
<reference evidence="3" key="1">
    <citation type="journal article" date="2020" name="Stud. Mycol.">
        <title>101 Dothideomycetes genomes: a test case for predicting lifestyles and emergence of pathogens.</title>
        <authorList>
            <person name="Haridas S."/>
            <person name="Albert R."/>
            <person name="Binder M."/>
            <person name="Bloem J."/>
            <person name="Labutti K."/>
            <person name="Salamov A."/>
            <person name="Andreopoulos B."/>
            <person name="Baker S."/>
            <person name="Barry K."/>
            <person name="Bills G."/>
            <person name="Bluhm B."/>
            <person name="Cannon C."/>
            <person name="Castanera R."/>
            <person name="Culley D."/>
            <person name="Daum C."/>
            <person name="Ezra D."/>
            <person name="Gonzalez J."/>
            <person name="Henrissat B."/>
            <person name="Kuo A."/>
            <person name="Liang C."/>
            <person name="Lipzen A."/>
            <person name="Lutzoni F."/>
            <person name="Magnuson J."/>
            <person name="Mondo S."/>
            <person name="Nolan M."/>
            <person name="Ohm R."/>
            <person name="Pangilinan J."/>
            <person name="Park H.-J."/>
            <person name="Ramirez L."/>
            <person name="Alfaro M."/>
            <person name="Sun H."/>
            <person name="Tritt A."/>
            <person name="Yoshinaga Y."/>
            <person name="Zwiers L.-H."/>
            <person name="Turgeon B."/>
            <person name="Goodwin S."/>
            <person name="Spatafora J."/>
            <person name="Crous P."/>
            <person name="Grigoriev I."/>
        </authorList>
    </citation>
    <scope>NUCLEOTIDE SEQUENCE</scope>
    <source>
        <strain evidence="3">CBS 262.69</strain>
    </source>
</reference>
<dbReference type="GO" id="GO:0008168">
    <property type="term" value="F:methyltransferase activity"/>
    <property type="evidence" value="ECO:0007669"/>
    <property type="project" value="TreeGrafter"/>
</dbReference>
<feature type="region of interest" description="Disordered" evidence="1">
    <location>
        <begin position="69"/>
        <end position="88"/>
    </location>
</feature>
<dbReference type="InterPro" id="IPR029063">
    <property type="entry name" value="SAM-dependent_MTases_sf"/>
</dbReference>
<feature type="compositionally biased region" description="Basic and acidic residues" evidence="1">
    <location>
        <begin position="365"/>
        <end position="376"/>
    </location>
</feature>
<accession>A0A6G1HVQ8</accession>
<protein>
    <recommendedName>
        <fullName evidence="2">Methyltransferase domain-containing protein</fullName>
    </recommendedName>
</protein>
<dbReference type="PANTHER" id="PTHR43591">
    <property type="entry name" value="METHYLTRANSFERASE"/>
    <property type="match status" value="1"/>
</dbReference>
<feature type="region of interest" description="Disordered" evidence="1">
    <location>
        <begin position="358"/>
        <end position="382"/>
    </location>
</feature>
<gene>
    <name evidence="3" type="ORF">EJ06DRAFT_530847</name>
</gene>
<dbReference type="Gene3D" id="3.40.50.150">
    <property type="entry name" value="Vaccinia Virus protein VP39"/>
    <property type="match status" value="1"/>
</dbReference>
<dbReference type="OrthoDB" id="2013972at2759"/>
<name>A0A6G1HVQ8_9PEZI</name>
<evidence type="ECO:0000259" key="2">
    <source>
        <dbReference type="Pfam" id="PF13649"/>
    </source>
</evidence>